<dbReference type="AlphaFoldDB" id="A0A915PWL3"/>
<accession>A0A915PWL3</accession>
<protein>
    <submittedName>
        <fullName evidence="2">Uncharacterized protein</fullName>
    </submittedName>
</protein>
<keyword evidence="1" id="KW-1185">Reference proteome</keyword>
<evidence type="ECO:0000313" key="2">
    <source>
        <dbReference type="WBParaSite" id="sdigi.contig31.g2306.t1"/>
    </source>
</evidence>
<organism evidence="1 2">
    <name type="scientific">Setaria digitata</name>
    <dbReference type="NCBI Taxonomy" id="48799"/>
    <lineage>
        <taxon>Eukaryota</taxon>
        <taxon>Metazoa</taxon>
        <taxon>Ecdysozoa</taxon>
        <taxon>Nematoda</taxon>
        <taxon>Chromadorea</taxon>
        <taxon>Rhabditida</taxon>
        <taxon>Spirurina</taxon>
        <taxon>Spiruromorpha</taxon>
        <taxon>Filarioidea</taxon>
        <taxon>Setariidae</taxon>
        <taxon>Setaria</taxon>
    </lineage>
</organism>
<reference evidence="2" key="1">
    <citation type="submission" date="2022-11" db="UniProtKB">
        <authorList>
            <consortium name="WormBaseParasite"/>
        </authorList>
    </citation>
    <scope>IDENTIFICATION</scope>
</reference>
<sequence length="151" mass="17175">MSILDNITLCDFCQNLITHLYTIRCRHIVVDCDQDEKQDCGIQNFRSYISDTAKYSSNMSSDSVSSHQFQDFAVNPKSIFMPAQGLSILFSELLLGHIRNLDKAAFVPVYPQQTYRNTTTNTGESDLLQQDFLSLVSLLQHRSSILSEDRT</sequence>
<proteinExistence type="predicted"/>
<dbReference type="WBParaSite" id="sdigi.contig31.g2306.t1">
    <property type="protein sequence ID" value="sdigi.contig31.g2306.t1"/>
    <property type="gene ID" value="sdigi.contig31.g2306"/>
</dbReference>
<dbReference type="Proteomes" id="UP000887581">
    <property type="component" value="Unplaced"/>
</dbReference>
<evidence type="ECO:0000313" key="1">
    <source>
        <dbReference type="Proteomes" id="UP000887581"/>
    </source>
</evidence>
<name>A0A915PWL3_9BILA</name>